<evidence type="ECO:0008006" key="6">
    <source>
        <dbReference type="Google" id="ProtNLM"/>
    </source>
</evidence>
<dbReference type="PANTHER" id="PTHR24320:SF252">
    <property type="entry name" value="DEHYDROGENASE_REDUCTASE FAMILY PROTEIN, PUTATIVE (AFU_ORTHOLOGUE AFUA_3G08550)-RELATED"/>
    <property type="match status" value="1"/>
</dbReference>
<evidence type="ECO:0000256" key="1">
    <source>
        <dbReference type="ARBA" id="ARBA00006484"/>
    </source>
</evidence>
<evidence type="ECO:0000256" key="2">
    <source>
        <dbReference type="ARBA" id="ARBA00022857"/>
    </source>
</evidence>
<reference evidence="4 5" key="1">
    <citation type="submission" date="2017-06" db="EMBL/GenBank/DDBJ databases">
        <title>Comparative genomic analysis of Ambrosia Fusariam Clade fungi.</title>
        <authorList>
            <person name="Stajich J.E."/>
            <person name="Carrillo J."/>
            <person name="Kijimoto T."/>
            <person name="Eskalen A."/>
            <person name="O'Donnell K."/>
            <person name="Kasson M."/>
        </authorList>
    </citation>
    <scope>NUCLEOTIDE SEQUENCE [LARGE SCALE GENOMIC DNA]</scope>
    <source>
        <strain evidence="4 5">NRRL62584</strain>
    </source>
</reference>
<dbReference type="EMBL" id="NKCI01000005">
    <property type="protein sequence ID" value="RSL71983.1"/>
    <property type="molecule type" value="Genomic_DNA"/>
</dbReference>
<accession>A0A428R389</accession>
<dbReference type="InterPro" id="IPR036291">
    <property type="entry name" value="NAD(P)-bd_dom_sf"/>
</dbReference>
<keyword evidence="3" id="KW-0560">Oxidoreductase</keyword>
<dbReference type="PRINTS" id="PR00081">
    <property type="entry name" value="GDHRDH"/>
</dbReference>
<keyword evidence="2" id="KW-0521">NADP</keyword>
<keyword evidence="5" id="KW-1185">Reference proteome</keyword>
<dbReference type="SUPFAM" id="SSF51735">
    <property type="entry name" value="NAD(P)-binding Rossmann-fold domains"/>
    <property type="match status" value="1"/>
</dbReference>
<dbReference type="Gene3D" id="3.40.50.720">
    <property type="entry name" value="NAD(P)-binding Rossmann-like Domain"/>
    <property type="match status" value="1"/>
</dbReference>
<dbReference type="STRING" id="1325734.A0A428R389"/>
<gene>
    <name evidence="4" type="ORF">CEP54_001190</name>
</gene>
<dbReference type="Proteomes" id="UP000288168">
    <property type="component" value="Unassembled WGS sequence"/>
</dbReference>
<name>A0A428R389_9HYPO</name>
<evidence type="ECO:0000313" key="4">
    <source>
        <dbReference type="EMBL" id="RSL71983.1"/>
    </source>
</evidence>
<evidence type="ECO:0000313" key="5">
    <source>
        <dbReference type="Proteomes" id="UP000288168"/>
    </source>
</evidence>
<evidence type="ECO:0000256" key="3">
    <source>
        <dbReference type="ARBA" id="ARBA00023002"/>
    </source>
</evidence>
<comment type="caution">
    <text evidence="4">The sequence shown here is derived from an EMBL/GenBank/DDBJ whole genome shotgun (WGS) entry which is preliminary data.</text>
</comment>
<dbReference type="InterPro" id="IPR002347">
    <property type="entry name" value="SDR_fam"/>
</dbReference>
<protein>
    <recommendedName>
        <fullName evidence="6">Short-chain dehydrogenase/reductase</fullName>
    </recommendedName>
</protein>
<sequence length="331" mass="36107">MGLFQPKVDPLPPGIDLSSKTAIVTGATSGIGLELSRQLLVLKVSTLVLAVRNVSKGEEVRKGLFADPAVKATNPQAVVKVMKLDMEDYASVQAFVEAFRRKHNQLHVLMLNAGIGTFGREFAPTGHEKNNQVNYLSNVLLQLSLLPLLEATAQKEGSPTRVTWTGSRMHRLTTLASKAPLKPGEGVLEHFDKGNAPALAGYPDSKVLVALFQLELARRYTPEKVIVNSFCPGMVVTNLSGAAPIYVRIPVDMIKALRGRSVEQGAWIGLHAALVAGKETHGMPLDDKQIVDLGAFLKSDEGERVRRLLWDETVQEMRGLMEVPSWMEGKT</sequence>
<dbReference type="GO" id="GO:0016491">
    <property type="term" value="F:oxidoreductase activity"/>
    <property type="evidence" value="ECO:0007669"/>
    <property type="project" value="UniProtKB-KW"/>
</dbReference>
<dbReference type="PANTHER" id="PTHR24320">
    <property type="entry name" value="RETINOL DEHYDROGENASE"/>
    <property type="match status" value="1"/>
</dbReference>
<dbReference type="OrthoDB" id="542013at2759"/>
<proteinExistence type="inferred from homology"/>
<comment type="similarity">
    <text evidence="1">Belongs to the short-chain dehydrogenases/reductases (SDR) family.</text>
</comment>
<dbReference type="Pfam" id="PF00106">
    <property type="entry name" value="adh_short"/>
    <property type="match status" value="1"/>
</dbReference>
<organism evidence="4 5">
    <name type="scientific">Fusarium duplospermum</name>
    <dbReference type="NCBI Taxonomy" id="1325734"/>
    <lineage>
        <taxon>Eukaryota</taxon>
        <taxon>Fungi</taxon>
        <taxon>Dikarya</taxon>
        <taxon>Ascomycota</taxon>
        <taxon>Pezizomycotina</taxon>
        <taxon>Sordariomycetes</taxon>
        <taxon>Hypocreomycetidae</taxon>
        <taxon>Hypocreales</taxon>
        <taxon>Nectriaceae</taxon>
        <taxon>Fusarium</taxon>
        <taxon>Fusarium solani species complex</taxon>
    </lineage>
</organism>
<dbReference type="AlphaFoldDB" id="A0A428R389"/>